<dbReference type="Pfam" id="PF00028">
    <property type="entry name" value="Cadherin"/>
    <property type="match status" value="6"/>
</dbReference>
<dbReference type="Pfam" id="PF08266">
    <property type="entry name" value="Cadherin_2"/>
    <property type="match status" value="1"/>
</dbReference>
<evidence type="ECO:0000256" key="4">
    <source>
        <dbReference type="ARBA" id="ARBA00022729"/>
    </source>
</evidence>
<evidence type="ECO:0000256" key="13">
    <source>
        <dbReference type="SAM" id="Phobius"/>
    </source>
</evidence>
<dbReference type="PROSITE" id="PS00232">
    <property type="entry name" value="CADHERIN_1"/>
    <property type="match status" value="4"/>
</dbReference>
<evidence type="ECO:0000256" key="7">
    <source>
        <dbReference type="ARBA" id="ARBA00022889"/>
    </source>
</evidence>
<evidence type="ECO:0000256" key="3">
    <source>
        <dbReference type="ARBA" id="ARBA00022692"/>
    </source>
</evidence>
<feature type="compositionally biased region" description="Polar residues" evidence="12">
    <location>
        <begin position="832"/>
        <end position="852"/>
    </location>
</feature>
<dbReference type="PANTHER" id="PTHR24028">
    <property type="entry name" value="CADHERIN-87A"/>
    <property type="match status" value="1"/>
</dbReference>
<keyword evidence="2" id="KW-1003">Cell membrane</keyword>
<dbReference type="CDD" id="cd11304">
    <property type="entry name" value="Cadherin_repeat"/>
    <property type="match status" value="7"/>
</dbReference>
<dbReference type="InterPro" id="IPR050174">
    <property type="entry name" value="Protocadherin/Cadherin-CA"/>
</dbReference>
<name>A0ABD3X5Y7_SINWO</name>
<gene>
    <name evidence="16" type="ORF">ACJMK2_032533</name>
</gene>
<feature type="chain" id="PRO_5044847215" description="Cadherin domain-containing protein" evidence="14">
    <location>
        <begin position="24"/>
        <end position="1098"/>
    </location>
</feature>
<dbReference type="FunFam" id="2.60.40.60:FF:000020">
    <property type="entry name" value="Dachsous cadherin-related 1b"/>
    <property type="match status" value="2"/>
</dbReference>
<evidence type="ECO:0000256" key="6">
    <source>
        <dbReference type="ARBA" id="ARBA00022837"/>
    </source>
</evidence>
<evidence type="ECO:0000256" key="12">
    <source>
        <dbReference type="SAM" id="MobiDB-lite"/>
    </source>
</evidence>
<keyword evidence="7" id="KW-0130">Cell adhesion</keyword>
<keyword evidence="9 13" id="KW-0472">Membrane</keyword>
<feature type="region of interest" description="Disordered" evidence="12">
    <location>
        <begin position="829"/>
        <end position="864"/>
    </location>
</feature>
<keyword evidence="3 13" id="KW-0812">Transmembrane</keyword>
<feature type="domain" description="Cadherin" evidence="15">
    <location>
        <begin position="23"/>
        <end position="137"/>
    </location>
</feature>
<feature type="domain" description="Cadherin" evidence="15">
    <location>
        <begin position="373"/>
        <end position="468"/>
    </location>
</feature>
<evidence type="ECO:0000256" key="9">
    <source>
        <dbReference type="ARBA" id="ARBA00023136"/>
    </source>
</evidence>
<dbReference type="InterPro" id="IPR020894">
    <property type="entry name" value="Cadherin_CS"/>
</dbReference>
<dbReference type="SMART" id="SM00112">
    <property type="entry name" value="CA"/>
    <property type="match status" value="7"/>
</dbReference>
<comment type="caution">
    <text evidence="16">The sequence shown here is derived from an EMBL/GenBank/DDBJ whole genome shotgun (WGS) entry which is preliminary data.</text>
</comment>
<dbReference type="GO" id="GO:0007155">
    <property type="term" value="P:cell adhesion"/>
    <property type="evidence" value="ECO:0007669"/>
    <property type="project" value="UniProtKB-KW"/>
</dbReference>
<keyword evidence="8 13" id="KW-1133">Transmembrane helix</keyword>
<dbReference type="Proteomes" id="UP001634394">
    <property type="component" value="Unassembled WGS sequence"/>
</dbReference>
<feature type="region of interest" description="Disordered" evidence="12">
    <location>
        <begin position="930"/>
        <end position="977"/>
    </location>
</feature>
<dbReference type="PANTHER" id="PTHR24028:SF146">
    <property type="entry name" value="CADHERIN 96CB, ISOFORM D-RELATED"/>
    <property type="match status" value="1"/>
</dbReference>
<feature type="transmembrane region" description="Helical" evidence="13">
    <location>
        <begin position="793"/>
        <end position="818"/>
    </location>
</feature>
<dbReference type="FunFam" id="2.60.40.60:FF:000007">
    <property type="entry name" value="Protocadherin alpha 2"/>
    <property type="match status" value="1"/>
</dbReference>
<dbReference type="SUPFAM" id="SSF49313">
    <property type="entry name" value="Cadherin-like"/>
    <property type="match status" value="7"/>
</dbReference>
<organism evidence="16 17">
    <name type="scientific">Sinanodonta woodiana</name>
    <name type="common">Chinese pond mussel</name>
    <name type="synonym">Anodonta woodiana</name>
    <dbReference type="NCBI Taxonomy" id="1069815"/>
    <lineage>
        <taxon>Eukaryota</taxon>
        <taxon>Metazoa</taxon>
        <taxon>Spiralia</taxon>
        <taxon>Lophotrochozoa</taxon>
        <taxon>Mollusca</taxon>
        <taxon>Bivalvia</taxon>
        <taxon>Autobranchia</taxon>
        <taxon>Heteroconchia</taxon>
        <taxon>Palaeoheterodonta</taxon>
        <taxon>Unionida</taxon>
        <taxon>Unionoidea</taxon>
        <taxon>Unionidae</taxon>
        <taxon>Unioninae</taxon>
        <taxon>Sinanodonta</taxon>
    </lineage>
</organism>
<keyword evidence="6 11" id="KW-0106">Calcium</keyword>
<evidence type="ECO:0000256" key="14">
    <source>
        <dbReference type="SAM" id="SignalP"/>
    </source>
</evidence>
<dbReference type="PRINTS" id="PR00205">
    <property type="entry name" value="CADHERIN"/>
</dbReference>
<evidence type="ECO:0000256" key="8">
    <source>
        <dbReference type="ARBA" id="ARBA00022989"/>
    </source>
</evidence>
<proteinExistence type="predicted"/>
<evidence type="ECO:0000259" key="15">
    <source>
        <dbReference type="PROSITE" id="PS50268"/>
    </source>
</evidence>
<feature type="domain" description="Cadherin" evidence="15">
    <location>
        <begin position="572"/>
        <end position="675"/>
    </location>
</feature>
<feature type="domain" description="Cadherin" evidence="15">
    <location>
        <begin position="469"/>
        <end position="571"/>
    </location>
</feature>
<feature type="domain" description="Cadherin" evidence="15">
    <location>
        <begin position="138"/>
        <end position="248"/>
    </location>
</feature>
<dbReference type="EMBL" id="JBJQND010000004">
    <property type="protein sequence ID" value="KAL3880285.1"/>
    <property type="molecule type" value="Genomic_DNA"/>
</dbReference>
<sequence>MAQHLFPLFFIVWTSCLTTVNLAAVEVRFNLVEEQPPNYLVGSISTNSLPYLNVSELEIPKLRYSFITPSLKYQSMFSINDVAGNLYTAVKIDRETLCEYLSTCDLELKVAVKSETYFDIITVVVSIEDINDNAPYFSNNTVSLHISEGVSINSSFQIDSAIDLDTGGKNGIQSYTIIPQNGTFGLKVERGIDGSFIVSIIVMRYLDRETISSYQVIVQAWDGGNPPKSGTLVITIEVTDVNDNRPKFSLDTYNVTVSETVLPNSIILILSAVDLDAGDNGKVLYKIKDQQSGVDLIKSIFFVNSVTGEVSVKESLQYNRKQTYQFTVEAEDQGQPRLVTQAIVFVYVQDAGNNPPIVNVSFIDQGNTGFVYVNEAAPLQSFVAYISVVDGNLGDNGIVTCNISSNEFEIKSLANQGYKVVVKSPLDREVKDIYNISVSCTDKGQPPLTSSVNFMVRVTDANDNAPKFEQTVYTAEITEGNRPGEKILQVSASDRDFGNNAIVQYQLDGENKDKFSITINGVIQTLYVFDREVTPSVNVTILAIDMGIPALTGTAIVAIKVKDINDNAPIFSMPAFSFKVMENLPAGVYIGQLEASDADEGRNSNFTFSVRSQFLQFPFIVFGNGTILTNMELDREERDRYDFVVAVTDLGTPALSTTAKVMVTVTDDNDHNPVLKFPNSTNSYAAIFYPQDVKTVFERVIAYDEDEGENKTLVYSIISGDQLGIIEIEKYSGNLSFSKIVEIHANVHLELLIMVKDQGSPPRVSTAILYLDLLYNNVTALAAASADDGENKYVTISVVVVILTVALSAAIIGVIFFLKNMDKRKKIKRENNSTSSDSQYGFQNSSSDQYSSVEEELTSKGFTQRETLPKKKEVSFSLDTSLDSHPSELVVNMSKFTSIHADDKLRSNMMPICLDHYEKPVMENRPKQWLPSQVQQLQQHPEDSHSESSGETVTSDSGRGGSEEDVPSTSPSDDPQVYECMHLYGHVNKRPYNSVSFRADNSDSQQELPPPVPIRTYKQYSSFHGENSIADGDNGYMDLNKVSLQYQGYSTTFSGSYSPSQSYNQEPFLFRGRIKSQEDDDCSTTTSGSYTIQVEELL</sequence>
<keyword evidence="5" id="KW-0677">Repeat</keyword>
<dbReference type="PROSITE" id="PS50268">
    <property type="entry name" value="CADHERIN_2"/>
    <property type="match status" value="7"/>
</dbReference>
<dbReference type="AlphaFoldDB" id="A0ABD3X5Y7"/>
<comment type="subcellular location">
    <subcellularLocation>
        <location evidence="1">Cell membrane</location>
        <topology evidence="1">Single-pass type I membrane protein</topology>
    </subcellularLocation>
</comment>
<evidence type="ECO:0000256" key="11">
    <source>
        <dbReference type="PROSITE-ProRule" id="PRU00043"/>
    </source>
</evidence>
<evidence type="ECO:0000313" key="16">
    <source>
        <dbReference type="EMBL" id="KAL3880285.1"/>
    </source>
</evidence>
<keyword evidence="4 14" id="KW-0732">Signal</keyword>
<keyword evidence="10" id="KW-0325">Glycoprotein</keyword>
<dbReference type="InterPro" id="IPR015919">
    <property type="entry name" value="Cadherin-like_sf"/>
</dbReference>
<dbReference type="FunFam" id="2.60.40.60:FF:000080">
    <property type="entry name" value="FAT atypical cadherin 1"/>
    <property type="match status" value="1"/>
</dbReference>
<feature type="compositionally biased region" description="Low complexity" evidence="12">
    <location>
        <begin position="930"/>
        <end position="939"/>
    </location>
</feature>
<dbReference type="FunFam" id="2.60.40.60:FF:000092">
    <property type="entry name" value="Protocadherin 8"/>
    <property type="match status" value="1"/>
</dbReference>
<accession>A0ABD3X5Y7</accession>
<feature type="domain" description="Cadherin" evidence="15">
    <location>
        <begin position="696"/>
        <end position="777"/>
    </location>
</feature>
<feature type="domain" description="Cadherin" evidence="15">
    <location>
        <begin position="249"/>
        <end position="358"/>
    </location>
</feature>
<dbReference type="Gene3D" id="2.60.40.60">
    <property type="entry name" value="Cadherins"/>
    <property type="match status" value="7"/>
</dbReference>
<evidence type="ECO:0000256" key="10">
    <source>
        <dbReference type="ARBA" id="ARBA00023180"/>
    </source>
</evidence>
<evidence type="ECO:0000256" key="5">
    <source>
        <dbReference type="ARBA" id="ARBA00022737"/>
    </source>
</evidence>
<keyword evidence="17" id="KW-1185">Reference proteome</keyword>
<protein>
    <recommendedName>
        <fullName evidence="15">Cadherin domain-containing protein</fullName>
    </recommendedName>
</protein>
<dbReference type="GO" id="GO:0005509">
    <property type="term" value="F:calcium ion binding"/>
    <property type="evidence" value="ECO:0007669"/>
    <property type="project" value="UniProtKB-UniRule"/>
</dbReference>
<dbReference type="InterPro" id="IPR013164">
    <property type="entry name" value="Cadherin_N"/>
</dbReference>
<feature type="region of interest" description="Disordered" evidence="12">
    <location>
        <begin position="995"/>
        <end position="1014"/>
    </location>
</feature>
<dbReference type="InterPro" id="IPR002126">
    <property type="entry name" value="Cadherin-like_dom"/>
</dbReference>
<evidence type="ECO:0000313" key="17">
    <source>
        <dbReference type="Proteomes" id="UP001634394"/>
    </source>
</evidence>
<reference evidence="16 17" key="1">
    <citation type="submission" date="2024-11" db="EMBL/GenBank/DDBJ databases">
        <title>Chromosome-level genome assembly of the freshwater bivalve Anodonta woodiana.</title>
        <authorList>
            <person name="Chen X."/>
        </authorList>
    </citation>
    <scope>NUCLEOTIDE SEQUENCE [LARGE SCALE GENOMIC DNA]</scope>
    <source>
        <strain evidence="16">MN2024</strain>
        <tissue evidence="16">Gills</tissue>
    </source>
</reference>
<evidence type="ECO:0000256" key="1">
    <source>
        <dbReference type="ARBA" id="ARBA00004251"/>
    </source>
</evidence>
<feature type="signal peptide" evidence="14">
    <location>
        <begin position="1"/>
        <end position="23"/>
    </location>
</feature>
<dbReference type="GO" id="GO:0005886">
    <property type="term" value="C:plasma membrane"/>
    <property type="evidence" value="ECO:0007669"/>
    <property type="project" value="UniProtKB-SubCell"/>
</dbReference>
<evidence type="ECO:0000256" key="2">
    <source>
        <dbReference type="ARBA" id="ARBA00022475"/>
    </source>
</evidence>